<dbReference type="PANTHER" id="PTHR45625">
    <property type="entry name" value="PEPTIDYL-PROLYL CIS-TRANS ISOMERASE-RELATED"/>
    <property type="match status" value="1"/>
</dbReference>
<keyword evidence="2" id="KW-0697">Rotamase</keyword>
<sequence length="104" mass="12285">MLGNAEDGAPEVTLETSMGSVTVELYNKHAPRTCRNFIELSRRGKYDNVKFHRIIKIVVVVGEEVGFYRTRRRSYGYRERWRIDIWVTSVRLALPWRLIEVSNR</sequence>
<protein>
    <recommendedName>
        <fullName evidence="1">peptidylprolyl isomerase</fullName>
        <ecNumber evidence="1">5.2.1.8</ecNumber>
    </recommendedName>
</protein>
<gene>
    <name evidence="6" type="ORF">GIB67_012749</name>
</gene>
<dbReference type="Gene3D" id="2.40.100.10">
    <property type="entry name" value="Cyclophilin-like"/>
    <property type="match status" value="1"/>
</dbReference>
<proteinExistence type="predicted"/>
<keyword evidence="7" id="KW-1185">Reference proteome</keyword>
<comment type="caution">
    <text evidence="6">The sequence shown here is derived from an EMBL/GenBank/DDBJ whole genome shotgun (WGS) entry which is preliminary data.</text>
</comment>
<dbReference type="GO" id="GO:0071013">
    <property type="term" value="C:catalytic step 2 spliceosome"/>
    <property type="evidence" value="ECO:0007669"/>
    <property type="project" value="TreeGrafter"/>
</dbReference>
<accession>A0A7J7NFU1</accession>
<evidence type="ECO:0000256" key="4">
    <source>
        <dbReference type="ARBA" id="ARBA00023235"/>
    </source>
</evidence>
<dbReference type="InterPro" id="IPR029000">
    <property type="entry name" value="Cyclophilin-like_dom_sf"/>
</dbReference>
<dbReference type="EC" id="5.2.1.8" evidence="1"/>
<dbReference type="InterPro" id="IPR002130">
    <property type="entry name" value="Cyclophilin-type_PPIase_dom"/>
</dbReference>
<evidence type="ECO:0000256" key="2">
    <source>
        <dbReference type="ARBA" id="ARBA00023110"/>
    </source>
</evidence>
<keyword evidence="3" id="KW-0143">Chaperone</keyword>
<reference evidence="6 7" key="1">
    <citation type="journal article" date="2020" name="IScience">
        <title>Genome Sequencing of the Endangered Kingdonia uniflora (Circaeasteraceae, Ranunculales) Reveals Potential Mechanisms of Evolutionary Specialization.</title>
        <authorList>
            <person name="Sun Y."/>
            <person name="Deng T."/>
            <person name="Zhang A."/>
            <person name="Moore M.J."/>
            <person name="Landis J.B."/>
            <person name="Lin N."/>
            <person name="Zhang H."/>
            <person name="Zhang X."/>
            <person name="Huang J."/>
            <person name="Zhang X."/>
            <person name="Sun H."/>
            <person name="Wang H."/>
        </authorList>
    </citation>
    <scope>NUCLEOTIDE SEQUENCE [LARGE SCALE GENOMIC DNA]</scope>
    <source>
        <strain evidence="6">TB1705</strain>
        <tissue evidence="6">Leaf</tissue>
    </source>
</reference>
<evidence type="ECO:0000256" key="3">
    <source>
        <dbReference type="ARBA" id="ARBA00023186"/>
    </source>
</evidence>
<evidence type="ECO:0000259" key="5">
    <source>
        <dbReference type="PROSITE" id="PS50072"/>
    </source>
</evidence>
<name>A0A7J7NFU1_9MAGN</name>
<dbReference type="Proteomes" id="UP000541444">
    <property type="component" value="Unassembled WGS sequence"/>
</dbReference>
<dbReference type="GO" id="GO:0003755">
    <property type="term" value="F:peptidyl-prolyl cis-trans isomerase activity"/>
    <property type="evidence" value="ECO:0007669"/>
    <property type="project" value="UniProtKB-KW"/>
</dbReference>
<evidence type="ECO:0000256" key="1">
    <source>
        <dbReference type="ARBA" id="ARBA00013194"/>
    </source>
</evidence>
<dbReference type="PANTHER" id="PTHR45625:SF4">
    <property type="entry name" value="PEPTIDYLPROLYL ISOMERASE DOMAIN AND WD REPEAT-CONTAINING PROTEIN 1"/>
    <property type="match status" value="1"/>
</dbReference>
<feature type="domain" description="PPIase cyclophilin-type" evidence="5">
    <location>
        <begin position="15"/>
        <end position="86"/>
    </location>
</feature>
<dbReference type="PROSITE" id="PS50072">
    <property type="entry name" value="CSA_PPIASE_2"/>
    <property type="match status" value="1"/>
</dbReference>
<dbReference type="EMBL" id="JACGCM010000816">
    <property type="protein sequence ID" value="KAF6165852.1"/>
    <property type="molecule type" value="Genomic_DNA"/>
</dbReference>
<organism evidence="6 7">
    <name type="scientific">Kingdonia uniflora</name>
    <dbReference type="NCBI Taxonomy" id="39325"/>
    <lineage>
        <taxon>Eukaryota</taxon>
        <taxon>Viridiplantae</taxon>
        <taxon>Streptophyta</taxon>
        <taxon>Embryophyta</taxon>
        <taxon>Tracheophyta</taxon>
        <taxon>Spermatophyta</taxon>
        <taxon>Magnoliopsida</taxon>
        <taxon>Ranunculales</taxon>
        <taxon>Circaeasteraceae</taxon>
        <taxon>Kingdonia</taxon>
    </lineage>
</organism>
<keyword evidence="4" id="KW-0413">Isomerase</keyword>
<dbReference type="SUPFAM" id="SSF50891">
    <property type="entry name" value="Cyclophilin-like"/>
    <property type="match status" value="1"/>
</dbReference>
<dbReference type="InterPro" id="IPR044666">
    <property type="entry name" value="Cyclophilin_A-like"/>
</dbReference>
<evidence type="ECO:0000313" key="7">
    <source>
        <dbReference type="Proteomes" id="UP000541444"/>
    </source>
</evidence>
<evidence type="ECO:0000313" key="6">
    <source>
        <dbReference type="EMBL" id="KAF6165852.1"/>
    </source>
</evidence>
<dbReference type="OrthoDB" id="271386at2759"/>
<dbReference type="Pfam" id="PF00160">
    <property type="entry name" value="Pro_isomerase"/>
    <property type="match status" value="1"/>
</dbReference>
<dbReference type="AlphaFoldDB" id="A0A7J7NFU1"/>